<proteinExistence type="predicted"/>
<accession>A0A5N0EG02</accession>
<sequence length="426" mass="45273">MYFACMIIRNVTVIDGSGAAPIEDVEVVVTGERFTEVRPSASDATPADGEVIDGRGGYLIPGLWESHTHLAGYAATLPEPEQVPFVLRALADFRAAGIAVVVDLGGSLTIDHAVRQADSGETAKLFYAGPVFTGIEGWPLQAHGNPAMALQVSDPDHGRRLVLELAEDVDFVKFIYDGEPGAPDKLSRRALHVMVEAAHEAGKKALVHIRTHADIEDAVAAGADCVEHAPLPSDDLAEAGKLADLLANSGTYYCPTLVTWEQLGHGGDLGYLQELLVDGIIDEAEARAVAVHPRFGQPFPHHPAAESMTRFRYGMRTLPIMHAAGVKIVAGSDVSLTIPSPPLALLRELQLFAKAGLPAAEIIVTATRHAAERIAMPGYTGTITAGSVADALLLDRDPLADLRALSDPAARAAIIHRGRVLPRLDR</sequence>
<dbReference type="AlphaFoldDB" id="A0A5N0EG02"/>
<dbReference type="InterPro" id="IPR032466">
    <property type="entry name" value="Metal_Hydrolase"/>
</dbReference>
<dbReference type="PANTHER" id="PTHR43135:SF3">
    <property type="entry name" value="ALPHA-D-RIBOSE 1-METHYLPHOSPHONATE 5-TRIPHOSPHATE DIPHOSPHATASE"/>
    <property type="match status" value="1"/>
</dbReference>
<keyword evidence="3" id="KW-1185">Reference proteome</keyword>
<evidence type="ECO:0000313" key="3">
    <source>
        <dbReference type="Proteomes" id="UP000323876"/>
    </source>
</evidence>
<dbReference type="PANTHER" id="PTHR43135">
    <property type="entry name" value="ALPHA-D-RIBOSE 1-METHYLPHOSPHONATE 5-TRIPHOSPHATE DIPHOSPHATASE"/>
    <property type="match status" value="1"/>
</dbReference>
<dbReference type="GO" id="GO:0016810">
    <property type="term" value="F:hydrolase activity, acting on carbon-nitrogen (but not peptide) bonds"/>
    <property type="evidence" value="ECO:0007669"/>
    <property type="project" value="InterPro"/>
</dbReference>
<dbReference type="InterPro" id="IPR011059">
    <property type="entry name" value="Metal-dep_hydrolase_composite"/>
</dbReference>
<dbReference type="Gene3D" id="2.30.40.10">
    <property type="entry name" value="Urease, subunit C, domain 1"/>
    <property type="match status" value="1"/>
</dbReference>
<dbReference type="EMBL" id="VXLC01000008">
    <property type="protein sequence ID" value="KAA8887045.1"/>
    <property type="molecule type" value="Genomic_DNA"/>
</dbReference>
<dbReference type="Pfam" id="PF01979">
    <property type="entry name" value="Amidohydro_1"/>
    <property type="match status" value="1"/>
</dbReference>
<dbReference type="OrthoDB" id="3514520at2"/>
<evidence type="ECO:0000259" key="1">
    <source>
        <dbReference type="Pfam" id="PF01979"/>
    </source>
</evidence>
<dbReference type="InterPro" id="IPR006680">
    <property type="entry name" value="Amidohydro-rel"/>
</dbReference>
<gene>
    <name evidence="2" type="ORF">F3087_19190</name>
</gene>
<dbReference type="Gene3D" id="3.20.20.140">
    <property type="entry name" value="Metal-dependent hydrolases"/>
    <property type="match status" value="1"/>
</dbReference>
<dbReference type="Proteomes" id="UP000323876">
    <property type="component" value="Unassembled WGS sequence"/>
</dbReference>
<organism evidence="2 3">
    <name type="scientific">Nocardia colli</name>
    <dbReference type="NCBI Taxonomy" id="2545717"/>
    <lineage>
        <taxon>Bacteria</taxon>
        <taxon>Bacillati</taxon>
        <taxon>Actinomycetota</taxon>
        <taxon>Actinomycetes</taxon>
        <taxon>Mycobacteriales</taxon>
        <taxon>Nocardiaceae</taxon>
        <taxon>Nocardia</taxon>
    </lineage>
</organism>
<protein>
    <submittedName>
        <fullName evidence="2">Amidohydrolase family protein</fullName>
    </submittedName>
</protein>
<dbReference type="SUPFAM" id="SSF51338">
    <property type="entry name" value="Composite domain of metallo-dependent hydrolases"/>
    <property type="match status" value="1"/>
</dbReference>
<comment type="caution">
    <text evidence="2">The sequence shown here is derived from an EMBL/GenBank/DDBJ whole genome shotgun (WGS) entry which is preliminary data.</text>
</comment>
<evidence type="ECO:0000313" key="2">
    <source>
        <dbReference type="EMBL" id="KAA8887045.1"/>
    </source>
</evidence>
<keyword evidence="2" id="KW-0378">Hydrolase</keyword>
<dbReference type="InterPro" id="IPR051781">
    <property type="entry name" value="Metallo-dep_Hydrolase"/>
</dbReference>
<reference evidence="2 3" key="1">
    <citation type="submission" date="2019-09" db="EMBL/GenBank/DDBJ databases">
        <authorList>
            <person name="Wang X."/>
        </authorList>
    </citation>
    <scope>NUCLEOTIDE SEQUENCE [LARGE SCALE GENOMIC DNA]</scope>
    <source>
        <strain evidence="2 3">CICC 11023</strain>
    </source>
</reference>
<name>A0A5N0EG02_9NOCA</name>
<dbReference type="SUPFAM" id="SSF51556">
    <property type="entry name" value="Metallo-dependent hydrolases"/>
    <property type="match status" value="1"/>
</dbReference>
<feature type="domain" description="Amidohydrolase-related" evidence="1">
    <location>
        <begin position="58"/>
        <end position="420"/>
    </location>
</feature>